<dbReference type="Proteomes" id="UP001501920">
    <property type="component" value="Chromosome 17"/>
</dbReference>
<feature type="region of interest" description="Disordered" evidence="1">
    <location>
        <begin position="1"/>
        <end position="29"/>
    </location>
</feature>
<evidence type="ECO:0000313" key="2">
    <source>
        <dbReference type="Ensembl" id="ENSPNAP00000024614.1"/>
    </source>
</evidence>
<dbReference type="GO" id="GO:0005736">
    <property type="term" value="C:RNA polymerase I complex"/>
    <property type="evidence" value="ECO:0007669"/>
    <property type="project" value="TreeGrafter"/>
</dbReference>
<dbReference type="OrthoDB" id="10071093at2759"/>
<dbReference type="GO" id="GO:0006360">
    <property type="term" value="P:transcription by RNA polymerase I"/>
    <property type="evidence" value="ECO:0007669"/>
    <property type="project" value="InterPro"/>
</dbReference>
<feature type="compositionally biased region" description="Basic and acidic residues" evidence="1">
    <location>
        <begin position="258"/>
        <end position="267"/>
    </location>
</feature>
<sequence>MSRPVSSSDSEDDRHGGSKTHEQSNRASKYQCPADFVPYKYRSSASALLDSSDHTELWLIKAPARFDPNHFAGLKMSLSGLEMTQSTGDTTPQIYSVLASSSTSPTDLHLLTSSSTNQDVSLSATAFTGVLSISECYGDCSENQGPIAIPAAPAPSIPPGLRQRFQPFGSSTHTHTAENTASTSLSPLKRANLDSVEDEEQRKKKKKKKKEKHSKEQNTEEIQIKQEEISYDFGELQTPEPTEENGSVERRKKKKVKKEKERGDRQSEVAFDGSIIAKEEPLDTSYGDVDIQVKKKKKKKKTQDE</sequence>
<dbReference type="GeneID" id="108440379"/>
<dbReference type="PANTHER" id="PTHR15484:SF8">
    <property type="entry name" value="DNA-DIRECTED RNA POLYMERASE I SUBUNIT RPA34"/>
    <property type="match status" value="1"/>
</dbReference>
<dbReference type="Ensembl" id="ENSPNAT00000009742.2">
    <property type="protein sequence ID" value="ENSPNAP00000024614.1"/>
    <property type="gene ID" value="ENSPNAG00000005779.2"/>
</dbReference>
<dbReference type="GeneTree" id="ENSGT00450000040362"/>
<evidence type="ECO:0000256" key="1">
    <source>
        <dbReference type="SAM" id="MobiDB-lite"/>
    </source>
</evidence>
<evidence type="ECO:0000313" key="3">
    <source>
        <dbReference type="Proteomes" id="UP001501920"/>
    </source>
</evidence>
<dbReference type="GO" id="GO:0003723">
    <property type="term" value="F:RNA binding"/>
    <property type="evidence" value="ECO:0007669"/>
    <property type="project" value="TreeGrafter"/>
</dbReference>
<feature type="compositionally biased region" description="Basic and acidic residues" evidence="1">
    <location>
        <begin position="213"/>
        <end position="228"/>
    </location>
</feature>
<dbReference type="OMA" id="FQEEVMM"/>
<feature type="region of interest" description="Disordered" evidence="1">
    <location>
        <begin position="148"/>
        <end position="269"/>
    </location>
</feature>
<feature type="compositionally biased region" description="Basic and acidic residues" evidence="1">
    <location>
        <begin position="12"/>
        <end position="24"/>
    </location>
</feature>
<feature type="compositionally biased region" description="Polar residues" evidence="1">
    <location>
        <begin position="168"/>
        <end position="186"/>
    </location>
</feature>
<proteinExistence type="predicted"/>
<keyword evidence="3" id="KW-1185">Reference proteome</keyword>
<reference evidence="2" key="3">
    <citation type="submission" date="2025-09" db="UniProtKB">
        <authorList>
            <consortium name="Ensembl"/>
        </authorList>
    </citation>
    <scope>IDENTIFICATION</scope>
</reference>
<dbReference type="PANTHER" id="PTHR15484">
    <property type="entry name" value="DNA-DIRECTED RNA POLYMERASE I SUBUNIT RPA34"/>
    <property type="match status" value="1"/>
</dbReference>
<organism evidence="2 3">
    <name type="scientific">Pygocentrus nattereri</name>
    <name type="common">Red-bellied piranha</name>
    <dbReference type="NCBI Taxonomy" id="42514"/>
    <lineage>
        <taxon>Eukaryota</taxon>
        <taxon>Metazoa</taxon>
        <taxon>Chordata</taxon>
        <taxon>Craniata</taxon>
        <taxon>Vertebrata</taxon>
        <taxon>Euteleostomi</taxon>
        <taxon>Actinopterygii</taxon>
        <taxon>Neopterygii</taxon>
        <taxon>Teleostei</taxon>
        <taxon>Ostariophysi</taxon>
        <taxon>Characiformes</taxon>
        <taxon>Characoidei</taxon>
        <taxon>Pygocentrus</taxon>
    </lineage>
</organism>
<reference evidence="2 3" key="1">
    <citation type="submission" date="2020-10" db="EMBL/GenBank/DDBJ databases">
        <title>Pygocentrus nattereri (red-bellied piranha) genome, fPygNat1, primary haplotype.</title>
        <authorList>
            <person name="Myers G."/>
            <person name="Meyer A."/>
            <person name="Karagic N."/>
            <person name="Pippel M."/>
            <person name="Winkler S."/>
            <person name="Tracey A."/>
            <person name="Wood J."/>
            <person name="Formenti G."/>
            <person name="Howe K."/>
            <person name="Fedrigo O."/>
            <person name="Jarvis E.D."/>
        </authorList>
    </citation>
    <scope>NUCLEOTIDE SEQUENCE [LARGE SCALE GENOMIC DNA]</scope>
</reference>
<dbReference type="CTD" id="10849"/>
<dbReference type="AlphaFoldDB" id="A0A3B4DNU5"/>
<dbReference type="RefSeq" id="XP_017574708.1">
    <property type="nucleotide sequence ID" value="XM_017719219.2"/>
</dbReference>
<protein>
    <recommendedName>
        <fullName evidence="4">CD3e molecule, epsilon associated protein</fullName>
    </recommendedName>
</protein>
<evidence type="ECO:0008006" key="4">
    <source>
        <dbReference type="Google" id="ProtNLM"/>
    </source>
</evidence>
<name>A0A3B4DNU5_PYGNA</name>
<dbReference type="Pfam" id="PF08208">
    <property type="entry name" value="RNA_polI_A34"/>
    <property type="match status" value="1"/>
</dbReference>
<accession>A0A3B4DNU5</accession>
<dbReference type="InterPro" id="IPR013240">
    <property type="entry name" value="DNA-dir_RNA_pol1_su_RPA34"/>
</dbReference>
<feature type="compositionally biased region" description="Basic residues" evidence="1">
    <location>
        <begin position="203"/>
        <end position="212"/>
    </location>
</feature>
<dbReference type="Gene3D" id="6.20.250.70">
    <property type="match status" value="1"/>
</dbReference>
<reference evidence="2" key="2">
    <citation type="submission" date="2025-08" db="UniProtKB">
        <authorList>
            <consortium name="Ensembl"/>
        </authorList>
    </citation>
    <scope>IDENTIFICATION</scope>
</reference>
<dbReference type="STRING" id="42514.ENSPNAP00000024614"/>